<gene>
    <name evidence="2" type="ORF">A4A58_16215</name>
</gene>
<reference evidence="2 3" key="1">
    <citation type="submission" date="2016-03" db="EMBL/GenBank/DDBJ databases">
        <title>Microsymbionts genomes from the relict species Vavilovia formosa (Stev.) Fed.</title>
        <authorList>
            <person name="Kopat V."/>
            <person name="Chirak E."/>
            <person name="Kimeklis A."/>
            <person name="Andronov E."/>
        </authorList>
    </citation>
    <scope>NUCLEOTIDE SEQUENCE [LARGE SCALE GENOMIC DNA]</scope>
    <source>
        <strain evidence="2 3">Vaf07</strain>
    </source>
</reference>
<keyword evidence="1" id="KW-0472">Membrane</keyword>
<accession>A0A163XE66</accession>
<keyword evidence="1" id="KW-1133">Transmembrane helix</keyword>
<evidence type="ECO:0000313" key="2">
    <source>
        <dbReference type="EMBL" id="KZD20797.1"/>
    </source>
</evidence>
<dbReference type="EMBL" id="LVYV01000054">
    <property type="protein sequence ID" value="KZD20797.1"/>
    <property type="molecule type" value="Genomic_DNA"/>
</dbReference>
<evidence type="ECO:0000256" key="1">
    <source>
        <dbReference type="SAM" id="Phobius"/>
    </source>
</evidence>
<dbReference type="STRING" id="943830.A4A58_16215"/>
<protein>
    <submittedName>
        <fullName evidence="2">Uncharacterized protein</fullName>
    </submittedName>
</protein>
<dbReference type="Proteomes" id="UP000076574">
    <property type="component" value="Unassembled WGS sequence"/>
</dbReference>
<organism evidence="2 3">
    <name type="scientific">Tardiphaga robiniae</name>
    <dbReference type="NCBI Taxonomy" id="943830"/>
    <lineage>
        <taxon>Bacteria</taxon>
        <taxon>Pseudomonadati</taxon>
        <taxon>Pseudomonadota</taxon>
        <taxon>Alphaproteobacteria</taxon>
        <taxon>Hyphomicrobiales</taxon>
        <taxon>Nitrobacteraceae</taxon>
        <taxon>Tardiphaga</taxon>
    </lineage>
</organism>
<sequence length="64" mass="6664">MVQPLLTPKSTMPASERPSRVASVIVASAAAFVALLLVGAIGLWAHYGTAVFFEMIKTGIAACM</sequence>
<dbReference type="AlphaFoldDB" id="A0A163XE66"/>
<proteinExistence type="predicted"/>
<keyword evidence="3" id="KW-1185">Reference proteome</keyword>
<comment type="caution">
    <text evidence="2">The sequence shown here is derived from an EMBL/GenBank/DDBJ whole genome shotgun (WGS) entry which is preliminary data.</text>
</comment>
<evidence type="ECO:0000313" key="3">
    <source>
        <dbReference type="Proteomes" id="UP000076574"/>
    </source>
</evidence>
<feature type="transmembrane region" description="Helical" evidence="1">
    <location>
        <begin position="21"/>
        <end position="45"/>
    </location>
</feature>
<keyword evidence="1" id="KW-0812">Transmembrane</keyword>
<name>A0A163XE66_9BRAD</name>